<dbReference type="OrthoDB" id="8659436at2"/>
<evidence type="ECO:0000313" key="8">
    <source>
        <dbReference type="Proteomes" id="UP000439550"/>
    </source>
</evidence>
<keyword evidence="6" id="KW-0804">Transcription</keyword>
<evidence type="ECO:0000256" key="1">
    <source>
        <dbReference type="ARBA" id="ARBA00007957"/>
    </source>
</evidence>
<sequence length="132" mass="14880">MTVDLKELLKTHGLKATAQRLSILDYLIHCHTHPTAEEIHEAFPEISLATVYNTLEKLIASKLVIVMGDGLTRRYDYYGEPHYHIINKTTGEILDADNFDLHPLLDAARSASGLTITGFNIEVYGENQKKEE</sequence>
<organism evidence="7 8">
    <name type="scientific">Lactococcus hircilactis</name>
    <dbReference type="NCBI Taxonomy" id="1494462"/>
    <lineage>
        <taxon>Bacteria</taxon>
        <taxon>Bacillati</taxon>
        <taxon>Bacillota</taxon>
        <taxon>Bacilli</taxon>
        <taxon>Lactobacillales</taxon>
        <taxon>Streptococcaceae</taxon>
        <taxon>Lactococcus</taxon>
    </lineage>
</organism>
<evidence type="ECO:0000256" key="5">
    <source>
        <dbReference type="ARBA" id="ARBA00023125"/>
    </source>
</evidence>
<evidence type="ECO:0000313" key="7">
    <source>
        <dbReference type="EMBL" id="MQW39590.1"/>
    </source>
</evidence>
<evidence type="ECO:0000256" key="6">
    <source>
        <dbReference type="ARBA" id="ARBA00023163"/>
    </source>
</evidence>
<accession>A0A7X1Z848</accession>
<proteinExistence type="inferred from homology"/>
<keyword evidence="2" id="KW-0678">Repressor</keyword>
<dbReference type="GO" id="GO:0003700">
    <property type="term" value="F:DNA-binding transcription factor activity"/>
    <property type="evidence" value="ECO:0007669"/>
    <property type="project" value="InterPro"/>
</dbReference>
<evidence type="ECO:0000256" key="4">
    <source>
        <dbReference type="ARBA" id="ARBA00023015"/>
    </source>
</evidence>
<dbReference type="PANTHER" id="PTHR33202">
    <property type="entry name" value="ZINC UPTAKE REGULATION PROTEIN"/>
    <property type="match status" value="1"/>
</dbReference>
<dbReference type="InterPro" id="IPR036388">
    <property type="entry name" value="WH-like_DNA-bd_sf"/>
</dbReference>
<comment type="similarity">
    <text evidence="1">Belongs to the Fur family.</text>
</comment>
<keyword evidence="3" id="KW-0862">Zinc</keyword>
<dbReference type="SUPFAM" id="SSF46785">
    <property type="entry name" value="Winged helix' DNA-binding domain"/>
    <property type="match status" value="1"/>
</dbReference>
<name>A0A7X1Z848_9LACT</name>
<dbReference type="GO" id="GO:0008270">
    <property type="term" value="F:zinc ion binding"/>
    <property type="evidence" value="ECO:0007669"/>
    <property type="project" value="TreeGrafter"/>
</dbReference>
<keyword evidence="8" id="KW-1185">Reference proteome</keyword>
<evidence type="ECO:0000256" key="2">
    <source>
        <dbReference type="ARBA" id="ARBA00022491"/>
    </source>
</evidence>
<comment type="caution">
    <text evidence="7">The sequence shown here is derived from an EMBL/GenBank/DDBJ whole genome shotgun (WGS) entry which is preliminary data.</text>
</comment>
<evidence type="ECO:0000256" key="3">
    <source>
        <dbReference type="ARBA" id="ARBA00022833"/>
    </source>
</evidence>
<keyword evidence="4" id="KW-0805">Transcription regulation</keyword>
<protein>
    <submittedName>
        <fullName evidence="7">Transcriptional repressor</fullName>
    </submittedName>
</protein>
<dbReference type="GO" id="GO:0000976">
    <property type="term" value="F:transcription cis-regulatory region binding"/>
    <property type="evidence" value="ECO:0007669"/>
    <property type="project" value="TreeGrafter"/>
</dbReference>
<dbReference type="InterPro" id="IPR043135">
    <property type="entry name" value="Fur_C"/>
</dbReference>
<gene>
    <name evidence="7" type="ORF">GHI93_06540</name>
</gene>
<dbReference type="EMBL" id="WITJ01000008">
    <property type="protein sequence ID" value="MQW39590.1"/>
    <property type="molecule type" value="Genomic_DNA"/>
</dbReference>
<dbReference type="InterPro" id="IPR002481">
    <property type="entry name" value="FUR"/>
</dbReference>
<dbReference type="Pfam" id="PF01475">
    <property type="entry name" value="FUR"/>
    <property type="match status" value="1"/>
</dbReference>
<dbReference type="CDD" id="cd07153">
    <property type="entry name" value="Fur_like"/>
    <property type="match status" value="1"/>
</dbReference>
<dbReference type="AlphaFoldDB" id="A0A7X1Z848"/>
<dbReference type="Gene3D" id="3.30.1490.190">
    <property type="match status" value="1"/>
</dbReference>
<dbReference type="RefSeq" id="WP_153496266.1">
    <property type="nucleotide sequence ID" value="NZ_CAXYUY010000019.1"/>
</dbReference>
<dbReference type="PANTHER" id="PTHR33202:SF7">
    <property type="entry name" value="FERRIC UPTAKE REGULATION PROTEIN"/>
    <property type="match status" value="1"/>
</dbReference>
<keyword evidence="5" id="KW-0238">DNA-binding</keyword>
<dbReference type="GO" id="GO:0045892">
    <property type="term" value="P:negative regulation of DNA-templated transcription"/>
    <property type="evidence" value="ECO:0007669"/>
    <property type="project" value="TreeGrafter"/>
</dbReference>
<dbReference type="GO" id="GO:1900376">
    <property type="term" value="P:regulation of secondary metabolite biosynthetic process"/>
    <property type="evidence" value="ECO:0007669"/>
    <property type="project" value="TreeGrafter"/>
</dbReference>
<dbReference type="Gene3D" id="1.10.10.10">
    <property type="entry name" value="Winged helix-like DNA-binding domain superfamily/Winged helix DNA-binding domain"/>
    <property type="match status" value="1"/>
</dbReference>
<dbReference type="InterPro" id="IPR036390">
    <property type="entry name" value="WH_DNA-bd_sf"/>
</dbReference>
<reference evidence="7 8" key="1">
    <citation type="submission" date="2019-10" db="EMBL/GenBank/DDBJ databases">
        <authorList>
            <person name="Dong K."/>
        </authorList>
    </citation>
    <scope>NUCLEOTIDE SEQUENCE [LARGE SCALE GENOMIC DNA]</scope>
    <source>
        <strain evidence="7 8">DSM 28960</strain>
    </source>
</reference>
<dbReference type="Proteomes" id="UP000439550">
    <property type="component" value="Unassembled WGS sequence"/>
</dbReference>